<evidence type="ECO:0000256" key="4">
    <source>
        <dbReference type="ARBA" id="ARBA00022692"/>
    </source>
</evidence>
<comment type="function">
    <text evidence="1">Putative odorant or sperm cell receptor.</text>
</comment>
<keyword evidence="6 12" id="KW-1133">Transmembrane helix</keyword>
<evidence type="ECO:0000256" key="12">
    <source>
        <dbReference type="RuleBase" id="RU363047"/>
    </source>
</evidence>
<dbReference type="InterPro" id="IPR000725">
    <property type="entry name" value="Olfact_rcpt"/>
</dbReference>
<name>A0A6J3AJ68_VICPA</name>
<feature type="domain" description="G-protein coupled receptors family 1 profile" evidence="13">
    <location>
        <begin position="43"/>
        <end position="292"/>
    </location>
</feature>
<keyword evidence="7 11" id="KW-0297">G-protein coupled receptor</keyword>
<dbReference type="GeneID" id="116280057"/>
<dbReference type="InterPro" id="IPR050516">
    <property type="entry name" value="Olfactory_GPCR"/>
</dbReference>
<dbReference type="RefSeq" id="XP_031532696.2">
    <property type="nucleotide sequence ID" value="XM_031676836.2"/>
</dbReference>
<dbReference type="PROSITE" id="PS00237">
    <property type="entry name" value="G_PROTEIN_RECEP_F1_1"/>
    <property type="match status" value="1"/>
</dbReference>
<evidence type="ECO:0000256" key="11">
    <source>
        <dbReference type="RuleBase" id="RU000688"/>
    </source>
</evidence>
<sequence>MAEKVTNVTSITEFLLMGLPDDQVLQTLYVTFFFLIYLAALMGNLLTVTLSSTDQHLQSPMYFFLKNLALIDICYISIIVPKSIVNSLTKSHSISFLGCASQIFLFIFFAGTEYALLIVMSYDRYVAICQPLYYEAIMNRGTCWQMVTAAWSSGCVYGSIHVAGTFSVRFCGPYVVHHFYCDVPSQLTLACPGEHTLEYAFVIASCTLASVCFLFLTAFYICIFSAALRIPAAQGRFKPFSTCVPHLTVVTLFLFSGIVTYLGTGYRSASSLNLFMSVLHTMVPPSLNPLIYSLRNKVVKAALGKILLLKCYQKHKYPAVLKPPGRHTK</sequence>
<dbReference type="AlphaFoldDB" id="A0A6J3AJ68"/>
<evidence type="ECO:0000256" key="1">
    <source>
        <dbReference type="ARBA" id="ARBA00003929"/>
    </source>
</evidence>
<accession>A0A6J3AJ68</accession>
<dbReference type="InterPro" id="IPR017452">
    <property type="entry name" value="GPCR_Rhodpsn_7TM"/>
</dbReference>
<feature type="transmembrane region" description="Helical" evidence="12">
    <location>
        <begin position="27"/>
        <end position="50"/>
    </location>
</feature>
<evidence type="ECO:0000256" key="8">
    <source>
        <dbReference type="ARBA" id="ARBA00023136"/>
    </source>
</evidence>
<comment type="similarity">
    <text evidence="11">Belongs to the G-protein coupled receptor 1 family.</text>
</comment>
<evidence type="ECO:0000313" key="15">
    <source>
        <dbReference type="RefSeq" id="XP_031532696.2"/>
    </source>
</evidence>
<keyword evidence="8 12" id="KW-0472">Membrane</keyword>
<feature type="transmembrane region" description="Helical" evidence="12">
    <location>
        <begin position="199"/>
        <end position="228"/>
    </location>
</feature>
<dbReference type="GO" id="GO:0004930">
    <property type="term" value="F:G protein-coupled receptor activity"/>
    <property type="evidence" value="ECO:0007669"/>
    <property type="project" value="UniProtKB-KW"/>
</dbReference>
<keyword evidence="5 12" id="KW-0552">Olfaction</keyword>
<protein>
    <recommendedName>
        <fullName evidence="12">Olfactory receptor</fullName>
    </recommendedName>
</protein>
<dbReference type="PANTHER" id="PTHR26452">
    <property type="entry name" value="OLFACTORY RECEPTOR"/>
    <property type="match status" value="1"/>
</dbReference>
<dbReference type="GO" id="GO:0005886">
    <property type="term" value="C:plasma membrane"/>
    <property type="evidence" value="ECO:0007669"/>
    <property type="project" value="UniProtKB-SubCell"/>
</dbReference>
<dbReference type="Proteomes" id="UP001652581">
    <property type="component" value="Chromosome 15"/>
</dbReference>
<keyword evidence="12" id="KW-0716">Sensory transduction</keyword>
<dbReference type="SUPFAM" id="SSF81321">
    <property type="entry name" value="Family A G protein-coupled receptor-like"/>
    <property type="match status" value="1"/>
</dbReference>
<evidence type="ECO:0000259" key="13">
    <source>
        <dbReference type="PROSITE" id="PS50262"/>
    </source>
</evidence>
<dbReference type="PROSITE" id="PS50262">
    <property type="entry name" value="G_PROTEIN_RECEP_F1_2"/>
    <property type="match status" value="1"/>
</dbReference>
<keyword evidence="9 11" id="KW-0675">Receptor</keyword>
<feature type="transmembrane region" description="Helical" evidence="12">
    <location>
        <begin position="100"/>
        <end position="122"/>
    </location>
</feature>
<feature type="transmembrane region" description="Helical" evidence="12">
    <location>
        <begin position="143"/>
        <end position="160"/>
    </location>
</feature>
<dbReference type="Gene3D" id="1.20.1070.10">
    <property type="entry name" value="Rhodopsin 7-helix transmembrane proteins"/>
    <property type="match status" value="1"/>
</dbReference>
<dbReference type="Pfam" id="PF13853">
    <property type="entry name" value="7tm_4"/>
    <property type="match status" value="1"/>
</dbReference>
<evidence type="ECO:0000256" key="10">
    <source>
        <dbReference type="ARBA" id="ARBA00023224"/>
    </source>
</evidence>
<dbReference type="CDD" id="cd15227">
    <property type="entry name" value="7tmA_OR14-like"/>
    <property type="match status" value="1"/>
</dbReference>
<keyword evidence="10 11" id="KW-0807">Transducer</keyword>
<gene>
    <name evidence="15" type="primary">LOC116280057</name>
</gene>
<evidence type="ECO:0000256" key="5">
    <source>
        <dbReference type="ARBA" id="ARBA00022725"/>
    </source>
</evidence>
<reference evidence="15" key="1">
    <citation type="submission" date="2025-08" db="UniProtKB">
        <authorList>
            <consortium name="RefSeq"/>
        </authorList>
    </citation>
    <scope>IDENTIFICATION</scope>
</reference>
<evidence type="ECO:0000256" key="3">
    <source>
        <dbReference type="ARBA" id="ARBA00022475"/>
    </source>
</evidence>
<evidence type="ECO:0000256" key="2">
    <source>
        <dbReference type="ARBA" id="ARBA00004651"/>
    </source>
</evidence>
<feature type="transmembrane region" description="Helical" evidence="12">
    <location>
        <begin position="62"/>
        <end position="80"/>
    </location>
</feature>
<dbReference type="InParanoid" id="A0A6J3AJ68"/>
<dbReference type="PRINTS" id="PR00237">
    <property type="entry name" value="GPCRRHODOPSN"/>
</dbReference>
<comment type="subcellular location">
    <subcellularLocation>
        <location evidence="2 12">Cell membrane</location>
        <topology evidence="2 12">Multi-pass membrane protein</topology>
    </subcellularLocation>
</comment>
<evidence type="ECO:0000313" key="14">
    <source>
        <dbReference type="Proteomes" id="UP001652581"/>
    </source>
</evidence>
<evidence type="ECO:0000256" key="6">
    <source>
        <dbReference type="ARBA" id="ARBA00022989"/>
    </source>
</evidence>
<feature type="transmembrane region" description="Helical" evidence="12">
    <location>
        <begin position="240"/>
        <end position="262"/>
    </location>
</feature>
<evidence type="ECO:0000256" key="7">
    <source>
        <dbReference type="ARBA" id="ARBA00023040"/>
    </source>
</evidence>
<dbReference type="InterPro" id="IPR000276">
    <property type="entry name" value="GPCR_Rhodpsn"/>
</dbReference>
<keyword evidence="14" id="KW-1185">Reference proteome</keyword>
<keyword evidence="4 11" id="KW-0812">Transmembrane</keyword>
<dbReference type="KEGG" id="vpc:116280057"/>
<evidence type="ECO:0000256" key="9">
    <source>
        <dbReference type="ARBA" id="ARBA00023170"/>
    </source>
</evidence>
<keyword evidence="3 12" id="KW-1003">Cell membrane</keyword>
<organism evidence="14 15">
    <name type="scientific">Vicugna pacos</name>
    <name type="common">Alpaca</name>
    <name type="synonym">Lama pacos</name>
    <dbReference type="NCBI Taxonomy" id="30538"/>
    <lineage>
        <taxon>Eukaryota</taxon>
        <taxon>Metazoa</taxon>
        <taxon>Chordata</taxon>
        <taxon>Craniata</taxon>
        <taxon>Vertebrata</taxon>
        <taxon>Euteleostomi</taxon>
        <taxon>Mammalia</taxon>
        <taxon>Eutheria</taxon>
        <taxon>Laurasiatheria</taxon>
        <taxon>Artiodactyla</taxon>
        <taxon>Tylopoda</taxon>
        <taxon>Camelidae</taxon>
        <taxon>Vicugna</taxon>
    </lineage>
</organism>
<dbReference type="PRINTS" id="PR00245">
    <property type="entry name" value="OLFACTORYR"/>
</dbReference>
<dbReference type="GO" id="GO:0004984">
    <property type="term" value="F:olfactory receptor activity"/>
    <property type="evidence" value="ECO:0007669"/>
    <property type="project" value="InterPro"/>
</dbReference>
<proteinExistence type="inferred from homology"/>